<dbReference type="OrthoDB" id="9830670at2759"/>
<dbReference type="Proteomes" id="UP000515203">
    <property type="component" value="Unplaced"/>
</dbReference>
<dbReference type="InParanoid" id="A0A6P3F8B5"/>
<dbReference type="InterPro" id="IPR042961">
    <property type="entry name" value="Spz1"/>
</dbReference>
<gene>
    <name evidence="3" type="primary">Spz1</name>
</gene>
<dbReference type="GO" id="GO:0005634">
    <property type="term" value="C:nucleus"/>
    <property type="evidence" value="ECO:0007669"/>
    <property type="project" value="TreeGrafter"/>
</dbReference>
<feature type="compositionally biased region" description="Basic and acidic residues" evidence="1">
    <location>
        <begin position="207"/>
        <end position="221"/>
    </location>
</feature>
<feature type="compositionally biased region" description="Basic and acidic residues" evidence="1">
    <location>
        <begin position="140"/>
        <end position="156"/>
    </location>
</feature>
<evidence type="ECO:0000313" key="2">
    <source>
        <dbReference type="Proteomes" id="UP000515203"/>
    </source>
</evidence>
<reference evidence="3" key="1">
    <citation type="submission" date="2025-08" db="UniProtKB">
        <authorList>
            <consortium name="RefSeq"/>
        </authorList>
    </citation>
    <scope>IDENTIFICATION</scope>
</reference>
<evidence type="ECO:0000313" key="3">
    <source>
        <dbReference type="RefSeq" id="XP_004641020.2"/>
    </source>
</evidence>
<dbReference type="CTD" id="84654"/>
<dbReference type="PANTHER" id="PTHR47889:SF1">
    <property type="entry name" value="SPERMATOGENIC LEUCINE ZIPPER PROTEIN 1"/>
    <property type="match status" value="1"/>
</dbReference>
<protein>
    <submittedName>
        <fullName evidence="3">Spermatogenic leucine zipper protein 1</fullName>
    </submittedName>
</protein>
<evidence type="ECO:0000256" key="1">
    <source>
        <dbReference type="SAM" id="MobiDB-lite"/>
    </source>
</evidence>
<feature type="compositionally biased region" description="Polar residues" evidence="1">
    <location>
        <begin position="175"/>
        <end position="191"/>
    </location>
</feature>
<dbReference type="RefSeq" id="XP_004641020.2">
    <property type="nucleotide sequence ID" value="XM_004640963.2"/>
</dbReference>
<dbReference type="GO" id="GO:0003700">
    <property type="term" value="F:DNA-binding transcription factor activity"/>
    <property type="evidence" value="ECO:0007669"/>
    <property type="project" value="InterPro"/>
</dbReference>
<accession>A0A6P3F8B5</accession>
<proteinExistence type="predicted"/>
<feature type="region of interest" description="Disordered" evidence="1">
    <location>
        <begin position="34"/>
        <end position="64"/>
    </location>
</feature>
<dbReference type="PANTHER" id="PTHR47889">
    <property type="entry name" value="SPERMATOGENIC LEUCINE ZIPPER PROTEIN 1"/>
    <property type="match status" value="1"/>
</dbReference>
<organism evidence="2 3">
    <name type="scientific">Octodon degus</name>
    <name type="common">Degu</name>
    <name type="synonym">Sciurus degus</name>
    <dbReference type="NCBI Taxonomy" id="10160"/>
    <lineage>
        <taxon>Eukaryota</taxon>
        <taxon>Metazoa</taxon>
        <taxon>Chordata</taxon>
        <taxon>Craniata</taxon>
        <taxon>Vertebrata</taxon>
        <taxon>Euteleostomi</taxon>
        <taxon>Mammalia</taxon>
        <taxon>Eutheria</taxon>
        <taxon>Euarchontoglires</taxon>
        <taxon>Glires</taxon>
        <taxon>Rodentia</taxon>
        <taxon>Hystricomorpha</taxon>
        <taxon>Octodontidae</taxon>
        <taxon>Octodon</taxon>
    </lineage>
</organism>
<dbReference type="FunCoup" id="A0A6P3F8B5">
    <property type="interactions" value="326"/>
</dbReference>
<feature type="region of interest" description="Disordered" evidence="1">
    <location>
        <begin position="173"/>
        <end position="221"/>
    </location>
</feature>
<keyword evidence="2" id="KW-1185">Reference proteome</keyword>
<feature type="region of interest" description="Disordered" evidence="1">
    <location>
        <begin position="324"/>
        <end position="359"/>
    </location>
</feature>
<name>A0A6P3F8B5_OCTDE</name>
<feature type="region of interest" description="Disordered" evidence="1">
    <location>
        <begin position="127"/>
        <end position="156"/>
    </location>
</feature>
<sequence>MPPPASGLTSAPYHLGSSFSRPAPKGVPSFLALQGAMASSDSSVETDPLAHTSGPTPGPHLEAPEPKVTISVLEISSPSPLCWSSLPPPKTASHHVSGSLATQKLQDILQDLKDVLKSVADLGGVTEAKDTSEGSTISKDGSEHREPTRGPDQADKVVSKNLLLCLDLEERQRLTSDSQSPKNTGHLSASTWEKHSEGHRGLPKAQLSKEEASSRHREENAKLRDNMEQLLQEAEHWSQQHMELSKLLRSYQQSQRDQGVAEDGQRAQLQSQPLSHVCAGQALEAAVRRLNQDTHSLHVVAALLESQCQILQQRMQILRASCLSPEAPSPEMPPQRNQQGKNVQGPPKAGRVESSLPCLGGAFPKKDRIFRSSDPCLNKKAHSNQFNTRIARALMGRKRPTCSFS</sequence>
<dbReference type="AlphaFoldDB" id="A0A6P3F8B5"/>
<dbReference type="GeneID" id="101577365"/>